<dbReference type="EMBL" id="CM045758">
    <property type="protein sequence ID" value="KAI8032207.1"/>
    <property type="molecule type" value="Genomic_DNA"/>
</dbReference>
<proteinExistence type="predicted"/>
<keyword evidence="2" id="KW-1185">Reference proteome</keyword>
<name>A0ACC0J1Y9_9ERIC</name>
<evidence type="ECO:0000313" key="2">
    <source>
        <dbReference type="Proteomes" id="UP001060215"/>
    </source>
</evidence>
<sequence length="433" mass="47091">MAIESVGLNELDSLELEEGSDESIDTSHLCLIGKILAHKPLNTQAVQRILSGAWKTRASVNISAWPDNVFLFSFGNLDDRALILQQTPWSIMGNLLIGKLIGVEAPSDGLLLARSFLRLRVEINVTAPLPKGFMLKRQTAHSLELKDTWVEFKYERLSDFCYDCGRIGHEKSSCKFVLREEGQTSGYGPGLRTGVAKNLGLSVAYYQDQIDEMEAQLRPFLRQPYSPILKEGNTVHVNQATNQSRTTTVGAPCSPPPLCLESKPTVIHDHSTCGAHIGKTTTLVSTPSLFQSFEPSLSLNVPFLHTPLTSSFGSINTPSPSPPSQSSPYRLGMPPSPTHSGLPYFATEPSDSPTSQDHSRSLLSTQNDLQTQSGPNSPSKPTSELLALDLAEAPESLLSSVFTGLSLKRKALDEPPQFLTPTQIPQTGASVQD</sequence>
<gene>
    <name evidence="1" type="ORF">LOK49_LG01G03075</name>
</gene>
<evidence type="ECO:0000313" key="1">
    <source>
        <dbReference type="EMBL" id="KAI8032207.1"/>
    </source>
</evidence>
<dbReference type="Proteomes" id="UP001060215">
    <property type="component" value="Chromosome 1"/>
</dbReference>
<protein>
    <submittedName>
        <fullName evidence="1">Uncharacterized protein</fullName>
    </submittedName>
</protein>
<organism evidence="1 2">
    <name type="scientific">Camellia lanceoleosa</name>
    <dbReference type="NCBI Taxonomy" id="1840588"/>
    <lineage>
        <taxon>Eukaryota</taxon>
        <taxon>Viridiplantae</taxon>
        <taxon>Streptophyta</taxon>
        <taxon>Embryophyta</taxon>
        <taxon>Tracheophyta</taxon>
        <taxon>Spermatophyta</taxon>
        <taxon>Magnoliopsida</taxon>
        <taxon>eudicotyledons</taxon>
        <taxon>Gunneridae</taxon>
        <taxon>Pentapetalae</taxon>
        <taxon>asterids</taxon>
        <taxon>Ericales</taxon>
        <taxon>Theaceae</taxon>
        <taxon>Camellia</taxon>
    </lineage>
</organism>
<reference evidence="1 2" key="1">
    <citation type="journal article" date="2022" name="Plant J.">
        <title>Chromosome-level genome of Camellia lanceoleosa provides a valuable resource for understanding genome evolution and self-incompatibility.</title>
        <authorList>
            <person name="Gong W."/>
            <person name="Xiao S."/>
            <person name="Wang L."/>
            <person name="Liao Z."/>
            <person name="Chang Y."/>
            <person name="Mo W."/>
            <person name="Hu G."/>
            <person name="Li W."/>
            <person name="Zhao G."/>
            <person name="Zhu H."/>
            <person name="Hu X."/>
            <person name="Ji K."/>
            <person name="Xiang X."/>
            <person name="Song Q."/>
            <person name="Yuan D."/>
            <person name="Jin S."/>
            <person name="Zhang L."/>
        </authorList>
    </citation>
    <scope>NUCLEOTIDE SEQUENCE [LARGE SCALE GENOMIC DNA]</scope>
    <source>
        <strain evidence="1">SQ_2022a</strain>
    </source>
</reference>
<accession>A0ACC0J1Y9</accession>
<comment type="caution">
    <text evidence="1">The sequence shown here is derived from an EMBL/GenBank/DDBJ whole genome shotgun (WGS) entry which is preliminary data.</text>
</comment>